<evidence type="ECO:0000256" key="2">
    <source>
        <dbReference type="ARBA" id="ARBA00038334"/>
    </source>
</evidence>
<dbReference type="Proteomes" id="UP001316803">
    <property type="component" value="Unassembled WGS sequence"/>
</dbReference>
<evidence type="ECO:0000259" key="3">
    <source>
        <dbReference type="Pfam" id="PF00561"/>
    </source>
</evidence>
<sequence length="355" mass="39779">MTNITEHNVKYHDGDKQISYLASGPSTGPLLIFIHGWPAIAKTWESQLNLFGSLGFYAVAPDMPGYGNSTANKNIEDYAHDNIIPGLLALLEDTGRTEAVWLGHDWGSGVISSLVATHPEVCKAMVWMAVPYKTIELGLEEVLKYVNRDMYPEDKHPKGQWDYMSFYEESFDKATAWFDQNIAAFTKKLYSRGNPAILGKPAFLATVRRDGGWYGGVETLEDVPLANTCLDEATYNDLVTALQKTGFGPADAYYMNHDRNRAFNLEKQKNGGVLEMPCLFIQAKYDVVCDTVTSRLAEPMAKHCKNYSFTSIDAGHWVALEKPAEANAAIVQWLCRAVPDWWPGAWQNRITTYKK</sequence>
<dbReference type="InterPro" id="IPR000639">
    <property type="entry name" value="Epox_hydrolase-like"/>
</dbReference>
<accession>A0AAN8I622</accession>
<dbReference type="Pfam" id="PF00561">
    <property type="entry name" value="Abhydrolase_1"/>
    <property type="match status" value="1"/>
</dbReference>
<keyword evidence="1" id="KW-0378">Hydrolase</keyword>
<dbReference type="EMBL" id="JAKLMC020000022">
    <property type="protein sequence ID" value="KAK5951111.1"/>
    <property type="molecule type" value="Genomic_DNA"/>
</dbReference>
<gene>
    <name evidence="4" type="ORF">OHC33_007864</name>
</gene>
<comment type="similarity">
    <text evidence="2">Belongs to the AB hydrolase superfamily. Epoxide hydrolase family.</text>
</comment>
<dbReference type="AlphaFoldDB" id="A0AAN8I622"/>
<evidence type="ECO:0000256" key="1">
    <source>
        <dbReference type="ARBA" id="ARBA00022801"/>
    </source>
</evidence>
<keyword evidence="5" id="KW-1185">Reference proteome</keyword>
<proteinExistence type="inferred from homology"/>
<evidence type="ECO:0000313" key="4">
    <source>
        <dbReference type="EMBL" id="KAK5951111.1"/>
    </source>
</evidence>
<name>A0AAN8I622_9EURO</name>
<dbReference type="Gene3D" id="3.40.50.1820">
    <property type="entry name" value="alpha/beta hydrolase"/>
    <property type="match status" value="1"/>
</dbReference>
<protein>
    <recommendedName>
        <fullName evidence="3">AB hydrolase-1 domain-containing protein</fullName>
    </recommendedName>
</protein>
<reference evidence="4 5" key="1">
    <citation type="submission" date="2022-12" db="EMBL/GenBank/DDBJ databases">
        <title>Genomic features and morphological characterization of a novel Knufia sp. strain isolated from spacecraft assembly facility.</title>
        <authorList>
            <person name="Teixeira M."/>
            <person name="Chander A.M."/>
            <person name="Stajich J.E."/>
            <person name="Venkateswaran K."/>
        </authorList>
    </citation>
    <scope>NUCLEOTIDE SEQUENCE [LARGE SCALE GENOMIC DNA]</scope>
    <source>
        <strain evidence="4 5">FJI-L2-BK-P2</strain>
    </source>
</reference>
<feature type="domain" description="AB hydrolase-1" evidence="3">
    <location>
        <begin position="29"/>
        <end position="133"/>
    </location>
</feature>
<dbReference type="GO" id="GO:0016787">
    <property type="term" value="F:hydrolase activity"/>
    <property type="evidence" value="ECO:0007669"/>
    <property type="project" value="UniProtKB-KW"/>
</dbReference>
<dbReference type="PRINTS" id="PR00412">
    <property type="entry name" value="EPOXHYDRLASE"/>
</dbReference>
<dbReference type="InterPro" id="IPR029058">
    <property type="entry name" value="AB_hydrolase_fold"/>
</dbReference>
<dbReference type="PANTHER" id="PTHR43329">
    <property type="entry name" value="EPOXIDE HYDROLASE"/>
    <property type="match status" value="1"/>
</dbReference>
<dbReference type="SUPFAM" id="SSF53474">
    <property type="entry name" value="alpha/beta-Hydrolases"/>
    <property type="match status" value="1"/>
</dbReference>
<dbReference type="InterPro" id="IPR000073">
    <property type="entry name" value="AB_hydrolase_1"/>
</dbReference>
<comment type="caution">
    <text evidence="4">The sequence shown here is derived from an EMBL/GenBank/DDBJ whole genome shotgun (WGS) entry which is preliminary data.</text>
</comment>
<organism evidence="4 5">
    <name type="scientific">Knufia fluminis</name>
    <dbReference type="NCBI Taxonomy" id="191047"/>
    <lineage>
        <taxon>Eukaryota</taxon>
        <taxon>Fungi</taxon>
        <taxon>Dikarya</taxon>
        <taxon>Ascomycota</taxon>
        <taxon>Pezizomycotina</taxon>
        <taxon>Eurotiomycetes</taxon>
        <taxon>Chaetothyriomycetidae</taxon>
        <taxon>Chaetothyriales</taxon>
        <taxon>Trichomeriaceae</taxon>
        <taxon>Knufia</taxon>
    </lineage>
</organism>
<evidence type="ECO:0000313" key="5">
    <source>
        <dbReference type="Proteomes" id="UP001316803"/>
    </source>
</evidence>